<dbReference type="Proteomes" id="UP000436088">
    <property type="component" value="Unassembled WGS sequence"/>
</dbReference>
<name>A0A6A3BSM5_HIBSY</name>
<feature type="transmembrane region" description="Helical" evidence="1">
    <location>
        <begin position="12"/>
        <end position="35"/>
    </location>
</feature>
<dbReference type="GO" id="GO:0003676">
    <property type="term" value="F:nucleic acid binding"/>
    <property type="evidence" value="ECO:0007669"/>
    <property type="project" value="InterPro"/>
</dbReference>
<keyword evidence="4" id="KW-1185">Reference proteome</keyword>
<evidence type="ECO:0000313" key="4">
    <source>
        <dbReference type="Proteomes" id="UP000436088"/>
    </source>
</evidence>
<dbReference type="PANTHER" id="PTHR47723">
    <property type="entry name" value="OS05G0353850 PROTEIN"/>
    <property type="match status" value="1"/>
</dbReference>
<dbReference type="EMBL" id="VEPZ02000788">
    <property type="protein sequence ID" value="KAE8719485.1"/>
    <property type="molecule type" value="Genomic_DNA"/>
</dbReference>
<proteinExistence type="predicted"/>
<evidence type="ECO:0000256" key="1">
    <source>
        <dbReference type="SAM" id="Phobius"/>
    </source>
</evidence>
<dbReference type="InterPro" id="IPR044730">
    <property type="entry name" value="RNase_H-like_dom_plant"/>
</dbReference>
<dbReference type="InterPro" id="IPR002156">
    <property type="entry name" value="RNaseH_domain"/>
</dbReference>
<keyword evidence="1" id="KW-1133">Transmembrane helix</keyword>
<protein>
    <recommendedName>
        <fullName evidence="2">RNase H type-1 domain-containing protein</fullName>
    </recommendedName>
</protein>
<dbReference type="InterPro" id="IPR053151">
    <property type="entry name" value="RNase_H-like"/>
</dbReference>
<keyword evidence="1" id="KW-0472">Membrane</keyword>
<reference evidence="3" key="1">
    <citation type="submission" date="2019-09" db="EMBL/GenBank/DDBJ databases">
        <title>Draft genome information of white flower Hibiscus syriacus.</title>
        <authorList>
            <person name="Kim Y.-M."/>
        </authorList>
    </citation>
    <scope>NUCLEOTIDE SEQUENCE [LARGE SCALE GENOMIC DNA]</scope>
    <source>
        <strain evidence="3">YM2019G1</strain>
    </source>
</reference>
<dbReference type="CDD" id="cd06222">
    <property type="entry name" value="RNase_H_like"/>
    <property type="match status" value="1"/>
</dbReference>
<dbReference type="GO" id="GO:0004523">
    <property type="term" value="F:RNA-DNA hybrid ribonuclease activity"/>
    <property type="evidence" value="ECO:0007669"/>
    <property type="project" value="InterPro"/>
</dbReference>
<keyword evidence="1" id="KW-0812">Transmembrane</keyword>
<feature type="domain" description="RNase H type-1" evidence="2">
    <location>
        <begin position="100"/>
        <end position="159"/>
    </location>
</feature>
<dbReference type="Pfam" id="PF13456">
    <property type="entry name" value="RVT_3"/>
    <property type="match status" value="1"/>
</dbReference>
<evidence type="ECO:0000313" key="3">
    <source>
        <dbReference type="EMBL" id="KAE8719485.1"/>
    </source>
</evidence>
<dbReference type="AlphaFoldDB" id="A0A6A3BSM5"/>
<accession>A0A6A3BSM5</accession>
<dbReference type="Gene3D" id="3.30.420.10">
    <property type="entry name" value="Ribonuclease H-like superfamily/Ribonuclease H"/>
    <property type="match status" value="1"/>
</dbReference>
<dbReference type="InterPro" id="IPR036397">
    <property type="entry name" value="RNaseH_sf"/>
</dbReference>
<gene>
    <name evidence="3" type="ORF">F3Y22_tig00109957pilonHSYRG00251</name>
</gene>
<comment type="caution">
    <text evidence="3">The sequence shown here is derived from an EMBL/GenBank/DDBJ whole genome shotgun (WGS) entry which is preliminary data.</text>
</comment>
<evidence type="ECO:0000259" key="2">
    <source>
        <dbReference type="Pfam" id="PF13456"/>
    </source>
</evidence>
<dbReference type="InterPro" id="IPR012337">
    <property type="entry name" value="RNaseH-like_sf"/>
</dbReference>
<dbReference type="PANTHER" id="PTHR47723:SF19">
    <property type="entry name" value="POLYNUCLEOTIDYL TRANSFERASE, RIBONUCLEASE H-LIKE SUPERFAMILY PROTEIN"/>
    <property type="match status" value="1"/>
</dbReference>
<organism evidence="3 4">
    <name type="scientific">Hibiscus syriacus</name>
    <name type="common">Rose of Sharon</name>
    <dbReference type="NCBI Taxonomy" id="106335"/>
    <lineage>
        <taxon>Eukaryota</taxon>
        <taxon>Viridiplantae</taxon>
        <taxon>Streptophyta</taxon>
        <taxon>Embryophyta</taxon>
        <taxon>Tracheophyta</taxon>
        <taxon>Spermatophyta</taxon>
        <taxon>Magnoliopsida</taxon>
        <taxon>eudicotyledons</taxon>
        <taxon>Gunneridae</taxon>
        <taxon>Pentapetalae</taxon>
        <taxon>rosids</taxon>
        <taxon>malvids</taxon>
        <taxon>Malvales</taxon>
        <taxon>Malvaceae</taxon>
        <taxon>Malvoideae</taxon>
        <taxon>Hibiscus</taxon>
    </lineage>
</organism>
<dbReference type="SUPFAM" id="SSF53098">
    <property type="entry name" value="Ribonuclease H-like"/>
    <property type="match status" value="1"/>
</dbReference>
<sequence length="161" mass="17945">MSTEDFDVAWDIVIRVVNVVVNVVLMLSGLVQYLVGLSVVTGATISEEEDQGGEERRVMKRSITWTRYYYESMTISTTTKLITPTQVHWNAPDPSWICLNVDGLVSSATGFGSIGGVFRDHEGSWILGFNKSIGITSPLQAELWAIFIRLQLAWDNGFELL</sequence>